<feature type="transmembrane region" description="Helical" evidence="2">
    <location>
        <begin position="12"/>
        <end position="34"/>
    </location>
</feature>
<keyword evidence="2" id="KW-1133">Transmembrane helix</keyword>
<feature type="compositionally biased region" description="Acidic residues" evidence="1">
    <location>
        <begin position="95"/>
        <end position="106"/>
    </location>
</feature>
<dbReference type="Pfam" id="PF08239">
    <property type="entry name" value="SH3_3"/>
    <property type="match status" value="1"/>
</dbReference>
<accession>A0A6J4TN96</accession>
<feature type="domain" description="SH3b" evidence="3">
    <location>
        <begin position="111"/>
        <end position="181"/>
    </location>
</feature>
<dbReference type="SMART" id="SM00287">
    <property type="entry name" value="SH3b"/>
    <property type="match status" value="1"/>
</dbReference>
<dbReference type="EMBL" id="CADCWE010000041">
    <property type="protein sequence ID" value="CAA9528007.1"/>
    <property type="molecule type" value="Genomic_DNA"/>
</dbReference>
<protein>
    <recommendedName>
        <fullName evidence="3">SH3b domain-containing protein</fullName>
    </recommendedName>
</protein>
<evidence type="ECO:0000259" key="3">
    <source>
        <dbReference type="PROSITE" id="PS51781"/>
    </source>
</evidence>
<keyword evidence="2" id="KW-0812">Transmembrane</keyword>
<keyword evidence="2" id="KW-0472">Membrane</keyword>
<name>A0A6J4TN96_9BACT</name>
<gene>
    <name evidence="4" type="ORF">AVDCRST_MAG73-679</name>
</gene>
<evidence type="ECO:0000256" key="1">
    <source>
        <dbReference type="SAM" id="MobiDB-lite"/>
    </source>
</evidence>
<dbReference type="PROSITE" id="PS51781">
    <property type="entry name" value="SH3B"/>
    <property type="match status" value="1"/>
</dbReference>
<evidence type="ECO:0000256" key="2">
    <source>
        <dbReference type="SAM" id="Phobius"/>
    </source>
</evidence>
<sequence>MSYQPEERYWTDYLRIALPVVGLLLMLGLFWFWANSLIGDSSDNEPAATATVAVAITTVAASTATPTVAGTVPAVVPTTQPPPASVPPTTAGGADEPDETAEPEETDAGFAVDAVVYTTDGVNFRNAPSTAEGTLITELPVGTQLTVIGAPEEGADLTWYPVVAEDGTQGYVAEQFLSADPPA</sequence>
<organism evidence="4">
    <name type="scientific">uncultured Thermomicrobiales bacterium</name>
    <dbReference type="NCBI Taxonomy" id="1645740"/>
    <lineage>
        <taxon>Bacteria</taxon>
        <taxon>Pseudomonadati</taxon>
        <taxon>Thermomicrobiota</taxon>
        <taxon>Thermomicrobia</taxon>
        <taxon>Thermomicrobiales</taxon>
        <taxon>environmental samples</taxon>
    </lineage>
</organism>
<evidence type="ECO:0000313" key="4">
    <source>
        <dbReference type="EMBL" id="CAA9528007.1"/>
    </source>
</evidence>
<dbReference type="Gene3D" id="2.30.30.40">
    <property type="entry name" value="SH3 Domains"/>
    <property type="match status" value="1"/>
</dbReference>
<dbReference type="InterPro" id="IPR003646">
    <property type="entry name" value="SH3-like_bac-type"/>
</dbReference>
<reference evidence="4" key="1">
    <citation type="submission" date="2020-02" db="EMBL/GenBank/DDBJ databases">
        <authorList>
            <person name="Meier V. D."/>
        </authorList>
    </citation>
    <scope>NUCLEOTIDE SEQUENCE</scope>
    <source>
        <strain evidence="4">AVDCRST_MAG73</strain>
    </source>
</reference>
<proteinExistence type="predicted"/>
<dbReference type="AlphaFoldDB" id="A0A6J4TN96"/>
<feature type="region of interest" description="Disordered" evidence="1">
    <location>
        <begin position="73"/>
        <end position="106"/>
    </location>
</feature>